<keyword evidence="1" id="KW-0732">Signal</keyword>
<dbReference type="InterPro" id="IPR013783">
    <property type="entry name" value="Ig-like_fold"/>
</dbReference>
<dbReference type="Pfam" id="PF00041">
    <property type="entry name" value="fn3"/>
    <property type="match status" value="1"/>
</dbReference>
<dbReference type="Pfam" id="PF20009">
    <property type="entry name" value="GEVED"/>
    <property type="match status" value="1"/>
</dbReference>
<proteinExistence type="predicted"/>
<dbReference type="OrthoDB" id="9792152at2"/>
<dbReference type="InterPro" id="IPR045474">
    <property type="entry name" value="GEVED"/>
</dbReference>
<accession>A0A3M7TMS7</accession>
<dbReference type="InterPro" id="IPR003961">
    <property type="entry name" value="FN3_dom"/>
</dbReference>
<protein>
    <submittedName>
        <fullName evidence="3">T9SS C-terminal target domain-containing protein</fullName>
    </submittedName>
</protein>
<name>A0A3M7TMS7_9FLAO</name>
<evidence type="ECO:0000313" key="3">
    <source>
        <dbReference type="EMBL" id="RNA63570.1"/>
    </source>
</evidence>
<reference evidence="3 4" key="1">
    <citation type="submission" date="2018-08" db="EMBL/GenBank/DDBJ databases">
        <title>Chryseobacterium nematophagum: a novel matrix digesting pathogen of nematodes.</title>
        <authorList>
            <person name="Page A."/>
            <person name="Roberts M."/>
            <person name="Felix M.-A."/>
            <person name="Weir W."/>
        </authorList>
    </citation>
    <scope>NUCLEOTIDE SEQUENCE [LARGE SCALE GENOMIC DNA]</scope>
    <source>
        <strain evidence="3 4">JUb129</strain>
    </source>
</reference>
<organism evidence="3 4">
    <name type="scientific">Chryseobacterium nematophagum</name>
    <dbReference type="NCBI Taxonomy" id="2305228"/>
    <lineage>
        <taxon>Bacteria</taxon>
        <taxon>Pseudomonadati</taxon>
        <taxon>Bacteroidota</taxon>
        <taxon>Flavobacteriia</taxon>
        <taxon>Flavobacteriales</taxon>
        <taxon>Weeksellaceae</taxon>
        <taxon>Chryseobacterium group</taxon>
        <taxon>Chryseobacterium</taxon>
    </lineage>
</organism>
<dbReference type="InterPro" id="IPR026444">
    <property type="entry name" value="Secre_tail"/>
</dbReference>
<evidence type="ECO:0000256" key="1">
    <source>
        <dbReference type="ARBA" id="ARBA00022729"/>
    </source>
</evidence>
<dbReference type="RefSeq" id="WP_122637515.1">
    <property type="nucleotide sequence ID" value="NZ_QWIU01000002.1"/>
</dbReference>
<gene>
    <name evidence="3" type="ORF">D1631_17435</name>
</gene>
<dbReference type="NCBIfam" id="TIGR04183">
    <property type="entry name" value="Por_Secre_tail"/>
    <property type="match status" value="1"/>
</dbReference>
<evidence type="ECO:0000259" key="2">
    <source>
        <dbReference type="PROSITE" id="PS50853"/>
    </source>
</evidence>
<dbReference type="InterPro" id="IPR024079">
    <property type="entry name" value="MetalloPept_cat_dom_sf"/>
</dbReference>
<dbReference type="PROSITE" id="PS50853">
    <property type="entry name" value="FN3"/>
    <property type="match status" value="1"/>
</dbReference>
<dbReference type="Pfam" id="PF18962">
    <property type="entry name" value="Por_Secre_tail"/>
    <property type="match status" value="1"/>
</dbReference>
<dbReference type="Proteomes" id="UP000278775">
    <property type="component" value="Unassembled WGS sequence"/>
</dbReference>
<dbReference type="EMBL" id="QWIU01000002">
    <property type="protein sequence ID" value="RNA63570.1"/>
    <property type="molecule type" value="Genomic_DNA"/>
</dbReference>
<dbReference type="Pfam" id="PF13583">
    <property type="entry name" value="Reprolysin_4"/>
    <property type="match status" value="1"/>
</dbReference>
<dbReference type="CDD" id="cd00063">
    <property type="entry name" value="FN3"/>
    <property type="match status" value="1"/>
</dbReference>
<comment type="caution">
    <text evidence="3">The sequence shown here is derived from an EMBL/GenBank/DDBJ whole genome shotgun (WGS) entry which is preliminary data.</text>
</comment>
<dbReference type="SUPFAM" id="SSF55486">
    <property type="entry name" value="Metalloproteases ('zincins'), catalytic domain"/>
    <property type="match status" value="1"/>
</dbReference>
<dbReference type="SUPFAM" id="SSF49265">
    <property type="entry name" value="Fibronectin type III"/>
    <property type="match status" value="1"/>
</dbReference>
<sequence>MKKILTTLMLVSVGGALFGQWTPTSARSHQKQKSVDITDLSNIKKEYYKLDLNVLKSQLRSAHEMGADAKPVIISIPTLNGKIERFNVYSFPVVVKELAEQYELGSYIGTGIDDPTKTLRFSISPKGFNSMIFTEGGYEFIDPQINDNTVYEVHPKTKNTGGKSFVCSTEETPSGIKDIQTLLENGKSFTNQPNDFTSKMSDKKYRTMRLAMSVTGEYTAFHGGTVNGALAAINTTLTRVNGVFEKDFALHLNLQNFPGIIYTNPNVDPYSDADAMDNWNVELQQTLTANVTNGNYDIGHLFGASGGGGNAGCIGCVCINPATNTSTQKGSGYTSPANGIPQGDSFDIDYVAHEMGHQLGANHTFSHGLENASVNVEPGSGSTIMGYAGITGSNTDVQPHSDAYFHNVSIKQVQANLNNKTCDVETAMVNNPPLINALPTYNIPKGTAFVLTASATDAEGDPMTYSWEEVDNAGIPINKTNLGTTSTGATFRSMMPTSSPTRYFPKLSSVLDGVLDNANNGWESVSKVARTTKFAVTVRDNNPNVAQQETQYAEQTIVVGNDGPFRINTNLQYVYSNQATPIEWDVANTTAFPYSVSNVKIDYTSDNGATWVVLSASTPNDGSESFTFPTSLNNQIIKIRISSIGNVFYAAKSVAVANYVTCASGGAASAVFVNNITTFTANVTWAPVSGTASYTIRYKKTSESTWQQTTSATNSVALSNLADATAYEVQVAAVCSGTPGAYSTSSNFTTVGLTYCAATSTSANPAYEYISNVTLANVNNNSGQTNYGNYTTNSTLQINMIKGNSYPLSVTVGNPDYDAVIGYIDFNRNGTFESSEKVLDFPVDLPTGPITSTVTVPSTAVENKPLRMRIILVYGGPNAIGVSPTGTCGSLTYGEIEDYNVVVASTLSTSESTIKNSGIQIYPNPVSDILNVTKVSDKATYRIYNAAGQLVIHGAVINGQINVSGLIKGGYVITIEDYEKDVFNSKFIKK</sequence>
<dbReference type="SMART" id="SM00060">
    <property type="entry name" value="FN3"/>
    <property type="match status" value="1"/>
</dbReference>
<feature type="domain" description="Fibronectin type-III" evidence="2">
    <location>
        <begin position="667"/>
        <end position="753"/>
    </location>
</feature>
<dbReference type="Gene3D" id="2.60.40.10">
    <property type="entry name" value="Immunoglobulins"/>
    <property type="match status" value="1"/>
</dbReference>
<evidence type="ECO:0000313" key="4">
    <source>
        <dbReference type="Proteomes" id="UP000278775"/>
    </source>
</evidence>
<dbReference type="InterPro" id="IPR036116">
    <property type="entry name" value="FN3_sf"/>
</dbReference>
<dbReference type="GO" id="GO:0008237">
    <property type="term" value="F:metallopeptidase activity"/>
    <property type="evidence" value="ECO:0007669"/>
    <property type="project" value="InterPro"/>
</dbReference>
<dbReference type="Gene3D" id="3.40.390.10">
    <property type="entry name" value="Collagenase (Catalytic Domain)"/>
    <property type="match status" value="1"/>
</dbReference>
<dbReference type="AlphaFoldDB" id="A0A3M7TMS7"/>